<proteinExistence type="predicted"/>
<dbReference type="EMBL" id="UINC01077780">
    <property type="protein sequence ID" value="SVC18224.1"/>
    <property type="molecule type" value="Genomic_DNA"/>
</dbReference>
<protein>
    <submittedName>
        <fullName evidence="1">Uncharacterized protein</fullName>
    </submittedName>
</protein>
<name>A0A382K055_9ZZZZ</name>
<evidence type="ECO:0000313" key="1">
    <source>
        <dbReference type="EMBL" id="SVC18224.1"/>
    </source>
</evidence>
<organism evidence="1">
    <name type="scientific">marine metagenome</name>
    <dbReference type="NCBI Taxonomy" id="408172"/>
    <lineage>
        <taxon>unclassified sequences</taxon>
        <taxon>metagenomes</taxon>
        <taxon>ecological metagenomes</taxon>
    </lineage>
</organism>
<sequence length="290" mass="30548">MAELEWQSLTIGQNKTIQDIVSTAAKASELLNANVEFVKAGITVAKVFLGGLLNPKLLLLNAIADEIDNFVGDFKSAGFHILEVADPENYVVPTDAEGNPIKIVMSSVGVAAKQTVAIAAGQSLEFAAWAKEFLGEEDILLTGAQKAEYKVAVGKSKPEADRTTNANDNKLAEKDDITGLYKMTPSQVIATMTAAMDDELDLRRPQFSSSAEAGAIVFIVGMSDLTKNLPNLKSILNAFVTFFGGADGVMTKGVANLGSLVEAAVGQAEDPTKNSVDLVVKNVAGVRGSL</sequence>
<accession>A0A382K055</accession>
<dbReference type="AlphaFoldDB" id="A0A382K055"/>
<feature type="non-terminal residue" evidence="1">
    <location>
        <position position="290"/>
    </location>
</feature>
<gene>
    <name evidence="1" type="ORF">METZ01_LOCUS271078</name>
</gene>
<reference evidence="1" key="1">
    <citation type="submission" date="2018-05" db="EMBL/GenBank/DDBJ databases">
        <authorList>
            <person name="Lanie J.A."/>
            <person name="Ng W.-L."/>
            <person name="Kazmierczak K.M."/>
            <person name="Andrzejewski T.M."/>
            <person name="Davidsen T.M."/>
            <person name="Wayne K.J."/>
            <person name="Tettelin H."/>
            <person name="Glass J.I."/>
            <person name="Rusch D."/>
            <person name="Podicherti R."/>
            <person name="Tsui H.-C.T."/>
            <person name="Winkler M.E."/>
        </authorList>
    </citation>
    <scope>NUCLEOTIDE SEQUENCE</scope>
</reference>